<protein>
    <recommendedName>
        <fullName evidence="3">Heterokaryon incompatibility protein</fullName>
    </recommendedName>
</protein>
<gene>
    <name evidence="1" type="ORF">ONZ51_g11973</name>
</gene>
<proteinExistence type="predicted"/>
<evidence type="ECO:0000313" key="1">
    <source>
        <dbReference type="EMBL" id="KAJ8456688.1"/>
    </source>
</evidence>
<name>A0AAD7TJ52_9APHY</name>
<evidence type="ECO:0008006" key="3">
    <source>
        <dbReference type="Google" id="ProtNLM"/>
    </source>
</evidence>
<dbReference type="Proteomes" id="UP001215151">
    <property type="component" value="Unassembled WGS sequence"/>
</dbReference>
<accession>A0AAD7TJ52</accession>
<organism evidence="1 2">
    <name type="scientific">Trametes cubensis</name>
    <dbReference type="NCBI Taxonomy" id="1111947"/>
    <lineage>
        <taxon>Eukaryota</taxon>
        <taxon>Fungi</taxon>
        <taxon>Dikarya</taxon>
        <taxon>Basidiomycota</taxon>
        <taxon>Agaricomycotina</taxon>
        <taxon>Agaricomycetes</taxon>
        <taxon>Polyporales</taxon>
        <taxon>Polyporaceae</taxon>
        <taxon>Trametes</taxon>
    </lineage>
</organism>
<comment type="caution">
    <text evidence="1">The sequence shown here is derived from an EMBL/GenBank/DDBJ whole genome shotgun (WGS) entry which is preliminary data.</text>
</comment>
<sequence length="310" mass="34534">MPDIILRPTLSLSPGSEEWVTIHQAWHNVVEEYVARSLTYPSDTLVACAGLAEVFGRALGSDYLAGLWRDSLLHDLLWFIRPKRDGPKASSREYRAPSWSWAAIESSGSSLADGFSYGGVFSEDGESVSEELVDVVECAVTPEDPKLPFGAVTAGYLVLRATLLGPYEMCIDLFGRIVPMPTNDADPNGDVDSSWQARRPDMEQLGRIYRTFLDSHYDDDDEVAENLWLLPLVLQDQGDGYPRVQCLVVVPVPGEPNAPTSTALEGYTRVYRRIGYCSIQRSEHTLKLLDPLRKRADGQWGNIRTEIKLV</sequence>
<evidence type="ECO:0000313" key="2">
    <source>
        <dbReference type="Proteomes" id="UP001215151"/>
    </source>
</evidence>
<dbReference type="PANTHER" id="PTHR33112">
    <property type="entry name" value="DOMAIN PROTEIN, PUTATIVE-RELATED"/>
    <property type="match status" value="1"/>
</dbReference>
<reference evidence="1" key="1">
    <citation type="submission" date="2022-11" db="EMBL/GenBank/DDBJ databases">
        <title>Genome Sequence of Cubamyces cubensis.</title>
        <authorList>
            <person name="Buettner E."/>
        </authorList>
    </citation>
    <scope>NUCLEOTIDE SEQUENCE</scope>
    <source>
        <strain evidence="1">MPL-01</strain>
    </source>
</reference>
<keyword evidence="2" id="KW-1185">Reference proteome</keyword>
<dbReference type="EMBL" id="JAPEVG010000645">
    <property type="protein sequence ID" value="KAJ8456688.1"/>
    <property type="molecule type" value="Genomic_DNA"/>
</dbReference>
<dbReference type="PANTHER" id="PTHR33112:SF10">
    <property type="entry name" value="TOL"/>
    <property type="match status" value="1"/>
</dbReference>
<dbReference type="AlphaFoldDB" id="A0AAD7TJ52"/>